<evidence type="ECO:0000313" key="1">
    <source>
        <dbReference type="EMBL" id="MFC4527236.1"/>
    </source>
</evidence>
<evidence type="ECO:0008006" key="3">
    <source>
        <dbReference type="Google" id="ProtNLM"/>
    </source>
</evidence>
<keyword evidence="2" id="KW-1185">Reference proteome</keyword>
<dbReference type="Gene3D" id="3.30.160.670">
    <property type="match status" value="1"/>
</dbReference>
<comment type="caution">
    <text evidence="1">The sequence shown here is derived from an EMBL/GenBank/DDBJ whole genome shotgun (WGS) entry which is preliminary data.</text>
</comment>
<accession>A0ABV9C2K6</accession>
<dbReference type="Proteomes" id="UP001595961">
    <property type="component" value="Unassembled WGS sequence"/>
</dbReference>
<dbReference type="RefSeq" id="WP_266149197.1">
    <property type="nucleotide sequence ID" value="NZ_CP064028.1"/>
</dbReference>
<protein>
    <recommendedName>
        <fullName evidence="3">DUF4136 domain-containing protein</fullName>
    </recommendedName>
</protein>
<proteinExistence type="predicted"/>
<name>A0ABV9C2K6_9GAMM</name>
<reference evidence="2" key="1">
    <citation type="journal article" date="2019" name="Int. J. Syst. Evol. Microbiol.">
        <title>The Global Catalogue of Microorganisms (GCM) 10K type strain sequencing project: providing services to taxonomists for standard genome sequencing and annotation.</title>
        <authorList>
            <consortium name="The Broad Institute Genomics Platform"/>
            <consortium name="The Broad Institute Genome Sequencing Center for Infectious Disease"/>
            <person name="Wu L."/>
            <person name="Ma J."/>
        </authorList>
    </citation>
    <scope>NUCLEOTIDE SEQUENCE [LARGE SCALE GENOMIC DNA]</scope>
    <source>
        <strain evidence="2">CCM 4481</strain>
    </source>
</reference>
<organism evidence="1 2">
    <name type="scientific">Dyella halodurans</name>
    <dbReference type="NCBI Taxonomy" id="1920171"/>
    <lineage>
        <taxon>Bacteria</taxon>
        <taxon>Pseudomonadati</taxon>
        <taxon>Pseudomonadota</taxon>
        <taxon>Gammaproteobacteria</taxon>
        <taxon>Lysobacterales</taxon>
        <taxon>Rhodanobacteraceae</taxon>
        <taxon>Dyella</taxon>
    </lineage>
</organism>
<sequence length="214" mass="22968">MKLLSVAALGLLIALAGCSTLRITNEWRDPGWPGPPATHIAVIGISNSDSTRRVFEDTFVQELQTAGVTATASYTQIGPNDTSVNVENLIKSSGADAILVTRVQSVEQRINVSPGAPGRAWGSPWGGPGWGGPGWRGPPGRRGFYGWYGNAWQQAPVVTVTEQVTLETSIWDARTETVVWVVSTQGVASNNVPRMTRNLASTLIPRLRQNGIIH</sequence>
<evidence type="ECO:0000313" key="2">
    <source>
        <dbReference type="Proteomes" id="UP001595961"/>
    </source>
</evidence>
<dbReference type="PROSITE" id="PS51257">
    <property type="entry name" value="PROKAR_LIPOPROTEIN"/>
    <property type="match status" value="1"/>
</dbReference>
<gene>
    <name evidence="1" type="ORF">ACFO5W_11390</name>
</gene>
<dbReference type="EMBL" id="JBHSGA010000017">
    <property type="protein sequence ID" value="MFC4527236.1"/>
    <property type="molecule type" value="Genomic_DNA"/>
</dbReference>